<comment type="caution">
    <text evidence="2">The sequence shown here is derived from an EMBL/GenBank/DDBJ whole genome shotgun (WGS) entry which is preliminary data.</text>
</comment>
<gene>
    <name evidence="2" type="ORF">BFJ65_g15024</name>
</gene>
<keyword evidence="1" id="KW-1133">Transmembrane helix</keyword>
<organism evidence="2 3">
    <name type="scientific">Fusarium oxysporum f. sp. cepae</name>
    <dbReference type="NCBI Taxonomy" id="396571"/>
    <lineage>
        <taxon>Eukaryota</taxon>
        <taxon>Fungi</taxon>
        <taxon>Dikarya</taxon>
        <taxon>Ascomycota</taxon>
        <taxon>Pezizomycotina</taxon>
        <taxon>Sordariomycetes</taxon>
        <taxon>Hypocreomycetidae</taxon>
        <taxon>Hypocreales</taxon>
        <taxon>Nectriaceae</taxon>
        <taxon>Fusarium</taxon>
        <taxon>Fusarium oxysporum species complex</taxon>
    </lineage>
</organism>
<evidence type="ECO:0000313" key="3">
    <source>
        <dbReference type="Proteomes" id="UP000270866"/>
    </source>
</evidence>
<feature type="transmembrane region" description="Helical" evidence="1">
    <location>
        <begin position="20"/>
        <end position="42"/>
    </location>
</feature>
<name>A0A3L6N145_FUSOX</name>
<protein>
    <submittedName>
        <fullName evidence="2">Uncharacterized protein</fullName>
    </submittedName>
</protein>
<dbReference type="EMBL" id="MRCU01000010">
    <property type="protein sequence ID" value="RKK11032.1"/>
    <property type="molecule type" value="Genomic_DNA"/>
</dbReference>
<evidence type="ECO:0000313" key="2">
    <source>
        <dbReference type="EMBL" id="RKK11032.1"/>
    </source>
</evidence>
<proteinExistence type="predicted"/>
<reference evidence="2 3" key="1">
    <citation type="journal article" date="2018" name="Sci. Rep.">
        <title>Characterisation of pathogen-specific regions and novel effector candidates in Fusarium oxysporum f. sp. cepae.</title>
        <authorList>
            <person name="Armitage A.D."/>
            <person name="Taylor A."/>
            <person name="Sobczyk M.K."/>
            <person name="Baxter L."/>
            <person name="Greenfield B.P."/>
            <person name="Bates H.J."/>
            <person name="Wilson F."/>
            <person name="Jackson A.C."/>
            <person name="Ott S."/>
            <person name="Harrison R.J."/>
            <person name="Clarkson J.P."/>
        </authorList>
    </citation>
    <scope>NUCLEOTIDE SEQUENCE [LARGE SCALE GENOMIC DNA]</scope>
    <source>
        <strain evidence="2 3">FoC_Fus2</strain>
    </source>
</reference>
<accession>A0A3L6N145</accession>
<keyword evidence="1" id="KW-0812">Transmembrane</keyword>
<sequence length="97" mass="10949">MDPHYGSICGFRGMDLNPDLYHLLAYLAYCFFLLCNSFLEFLGHLHLFPQRFLQPLGLPARLCQEIQRLLQHCPSIAAAAAAVTLSGFGRSVDLFFK</sequence>
<keyword evidence="1" id="KW-0472">Membrane</keyword>
<dbReference type="AlphaFoldDB" id="A0A3L6N145"/>
<dbReference type="Proteomes" id="UP000270866">
    <property type="component" value="Unassembled WGS sequence"/>
</dbReference>
<evidence type="ECO:0000256" key="1">
    <source>
        <dbReference type="SAM" id="Phobius"/>
    </source>
</evidence>